<dbReference type="Pfam" id="PF00147">
    <property type="entry name" value="Fibrinogen_C"/>
    <property type="match status" value="1"/>
</dbReference>
<dbReference type="InterPro" id="IPR050373">
    <property type="entry name" value="Fibrinogen_C-term_domain"/>
</dbReference>
<dbReference type="Gene3D" id="3.90.215.10">
    <property type="entry name" value="Gamma Fibrinogen, chain A, domain 1"/>
    <property type="match status" value="1"/>
</dbReference>
<dbReference type="PANTHER" id="PTHR19143">
    <property type="entry name" value="FIBRINOGEN/TENASCIN/ANGIOPOEITIN"/>
    <property type="match status" value="1"/>
</dbReference>
<dbReference type="SMART" id="SM00186">
    <property type="entry name" value="FBG"/>
    <property type="match status" value="1"/>
</dbReference>
<reference evidence="3" key="2">
    <citation type="submission" date="2025-08" db="UniProtKB">
        <authorList>
            <consortium name="Ensembl"/>
        </authorList>
    </citation>
    <scope>IDENTIFICATION</scope>
</reference>
<dbReference type="Proteomes" id="UP000008144">
    <property type="component" value="Unassembled WGS sequence"/>
</dbReference>
<evidence type="ECO:0000259" key="2">
    <source>
        <dbReference type="PROSITE" id="PS51406"/>
    </source>
</evidence>
<feature type="domain" description="Fibrinogen C-terminal" evidence="2">
    <location>
        <begin position="1"/>
        <end position="101"/>
    </location>
</feature>
<keyword evidence="1" id="KW-1015">Disulfide bond</keyword>
<proteinExistence type="predicted"/>
<dbReference type="PROSITE" id="PS00514">
    <property type="entry name" value="FIBRINOGEN_C_1"/>
    <property type="match status" value="1"/>
</dbReference>
<dbReference type="InterPro" id="IPR036056">
    <property type="entry name" value="Fibrinogen-like_C"/>
</dbReference>
<organism evidence="3 4">
    <name type="scientific">Ciona intestinalis</name>
    <name type="common">Transparent sea squirt</name>
    <name type="synonym">Ascidia intestinalis</name>
    <dbReference type="NCBI Taxonomy" id="7719"/>
    <lineage>
        <taxon>Eukaryota</taxon>
        <taxon>Metazoa</taxon>
        <taxon>Chordata</taxon>
        <taxon>Tunicata</taxon>
        <taxon>Ascidiacea</taxon>
        <taxon>Phlebobranchia</taxon>
        <taxon>Cionidae</taxon>
        <taxon>Ciona</taxon>
    </lineage>
</organism>
<dbReference type="InterPro" id="IPR020837">
    <property type="entry name" value="Fibrinogen_CS"/>
</dbReference>
<dbReference type="HOGENOM" id="CLU_038628_11_1_1"/>
<name>H2XJM3_CIOIN</name>
<dbReference type="AlphaFoldDB" id="H2XJM3"/>
<dbReference type="OMA" id="NTAINNQ"/>
<keyword evidence="4" id="KW-1185">Reference proteome</keyword>
<accession>H2XJM3</accession>
<dbReference type="Ensembl" id="ENSCINT00000032844.1">
    <property type="protein sequence ID" value="ENSCINP00000029855.1"/>
    <property type="gene ID" value="ENSCING00000025078.1"/>
</dbReference>
<dbReference type="InterPro" id="IPR014716">
    <property type="entry name" value="Fibrinogen_a/b/g_C_1"/>
</dbReference>
<dbReference type="InParanoid" id="H2XJM3"/>
<evidence type="ECO:0000313" key="3">
    <source>
        <dbReference type="Ensembl" id="ENSCINP00000029855.1"/>
    </source>
</evidence>
<dbReference type="SUPFAM" id="SSF56496">
    <property type="entry name" value="Fibrinogen C-terminal domain-like"/>
    <property type="match status" value="1"/>
</dbReference>
<dbReference type="PROSITE" id="PS51406">
    <property type="entry name" value="FIBRINOGEN_C_2"/>
    <property type="match status" value="1"/>
</dbReference>
<sequence length="101" mass="11744">MNLSTNFRLQVSGFRGSPGLTDSLREHNGMSFSTKDRDNDAGSSALSCAEQWRGAWWYWRCHHSNPNGEYRPCAVTPRSMTWYNNRAYVGFRFIEIKFRSL</sequence>
<evidence type="ECO:0000313" key="4">
    <source>
        <dbReference type="Proteomes" id="UP000008144"/>
    </source>
</evidence>
<protein>
    <recommendedName>
        <fullName evidence="2">Fibrinogen C-terminal domain-containing protein</fullName>
    </recommendedName>
</protein>
<evidence type="ECO:0000256" key="1">
    <source>
        <dbReference type="ARBA" id="ARBA00023157"/>
    </source>
</evidence>
<reference evidence="4" key="1">
    <citation type="journal article" date="2002" name="Science">
        <title>The draft genome of Ciona intestinalis: insights into chordate and vertebrate origins.</title>
        <authorList>
            <person name="Dehal P."/>
            <person name="Satou Y."/>
            <person name="Campbell R.K."/>
            <person name="Chapman J."/>
            <person name="Degnan B."/>
            <person name="De Tomaso A."/>
            <person name="Davidson B."/>
            <person name="Di Gregorio A."/>
            <person name="Gelpke M."/>
            <person name="Goodstein D.M."/>
            <person name="Harafuji N."/>
            <person name="Hastings K.E."/>
            <person name="Ho I."/>
            <person name="Hotta K."/>
            <person name="Huang W."/>
            <person name="Kawashima T."/>
            <person name="Lemaire P."/>
            <person name="Martinez D."/>
            <person name="Meinertzhagen I.A."/>
            <person name="Necula S."/>
            <person name="Nonaka M."/>
            <person name="Putnam N."/>
            <person name="Rash S."/>
            <person name="Saiga H."/>
            <person name="Satake M."/>
            <person name="Terry A."/>
            <person name="Yamada L."/>
            <person name="Wang H.G."/>
            <person name="Awazu S."/>
            <person name="Azumi K."/>
            <person name="Boore J."/>
            <person name="Branno M."/>
            <person name="Chin-Bow S."/>
            <person name="DeSantis R."/>
            <person name="Doyle S."/>
            <person name="Francino P."/>
            <person name="Keys D.N."/>
            <person name="Haga S."/>
            <person name="Hayashi H."/>
            <person name="Hino K."/>
            <person name="Imai K.S."/>
            <person name="Inaba K."/>
            <person name="Kano S."/>
            <person name="Kobayashi K."/>
            <person name="Kobayashi M."/>
            <person name="Lee B.I."/>
            <person name="Makabe K.W."/>
            <person name="Manohar C."/>
            <person name="Matassi G."/>
            <person name="Medina M."/>
            <person name="Mochizuki Y."/>
            <person name="Mount S."/>
            <person name="Morishita T."/>
            <person name="Miura S."/>
            <person name="Nakayama A."/>
            <person name="Nishizaka S."/>
            <person name="Nomoto H."/>
            <person name="Ohta F."/>
            <person name="Oishi K."/>
            <person name="Rigoutsos I."/>
            <person name="Sano M."/>
            <person name="Sasaki A."/>
            <person name="Sasakura Y."/>
            <person name="Shoguchi E."/>
            <person name="Shin-i T."/>
            <person name="Spagnuolo A."/>
            <person name="Stainier D."/>
            <person name="Suzuki M.M."/>
            <person name="Tassy O."/>
            <person name="Takatori N."/>
            <person name="Tokuoka M."/>
            <person name="Yagi K."/>
            <person name="Yoshizaki F."/>
            <person name="Wada S."/>
            <person name="Zhang C."/>
            <person name="Hyatt P.D."/>
            <person name="Larimer F."/>
            <person name="Detter C."/>
            <person name="Doggett N."/>
            <person name="Glavina T."/>
            <person name="Hawkins T."/>
            <person name="Richardson P."/>
            <person name="Lucas S."/>
            <person name="Kohara Y."/>
            <person name="Levine M."/>
            <person name="Satoh N."/>
            <person name="Rokhsar D.S."/>
        </authorList>
    </citation>
    <scope>NUCLEOTIDE SEQUENCE [LARGE SCALE GENOMIC DNA]</scope>
</reference>
<dbReference type="InterPro" id="IPR002181">
    <property type="entry name" value="Fibrinogen_a/b/g_C_dom"/>
</dbReference>
<reference evidence="3" key="3">
    <citation type="submission" date="2025-09" db="UniProtKB">
        <authorList>
            <consortium name="Ensembl"/>
        </authorList>
    </citation>
    <scope>IDENTIFICATION</scope>
</reference>
<dbReference type="STRING" id="7719.ENSCINP00000029855"/>